<evidence type="ECO:0000256" key="11">
    <source>
        <dbReference type="ARBA" id="ARBA00023157"/>
    </source>
</evidence>
<dbReference type="Gene3D" id="2.30.30.280">
    <property type="entry name" value="Adenine nucleotide alpha hydrolases-like domains"/>
    <property type="match status" value="1"/>
</dbReference>
<dbReference type="Pfam" id="PF03054">
    <property type="entry name" value="tRNA_Me_trans"/>
    <property type="match status" value="1"/>
</dbReference>
<keyword evidence="6" id="KW-0808">Transferase</keyword>
<dbReference type="Pfam" id="PF20258">
    <property type="entry name" value="tRNA_Me_trans_C"/>
    <property type="match status" value="1"/>
</dbReference>
<evidence type="ECO:0000256" key="6">
    <source>
        <dbReference type="ARBA" id="ARBA00022679"/>
    </source>
</evidence>
<dbReference type="EMBL" id="OU963862">
    <property type="protein sequence ID" value="CAH0754261.1"/>
    <property type="molecule type" value="Genomic_DNA"/>
</dbReference>
<proteinExistence type="inferred from homology"/>
<dbReference type="EC" id="2.8.1.14" evidence="4"/>
<dbReference type="SUPFAM" id="SSF52402">
    <property type="entry name" value="Adenine nucleotide alpha hydrolases-like"/>
    <property type="match status" value="1"/>
</dbReference>
<dbReference type="InterPro" id="IPR046884">
    <property type="entry name" value="MnmA-like_central"/>
</dbReference>
<dbReference type="Pfam" id="PF20259">
    <property type="entry name" value="tRNA_Me_trans_M"/>
    <property type="match status" value="1"/>
</dbReference>
<evidence type="ECO:0000256" key="7">
    <source>
        <dbReference type="ARBA" id="ARBA00022694"/>
    </source>
</evidence>
<keyword evidence="5" id="KW-0820">tRNA-binding</keyword>
<keyword evidence="8" id="KW-0547">Nucleotide-binding</keyword>
<dbReference type="FunFam" id="2.30.30.280:FF:000001">
    <property type="entry name" value="tRNA-specific 2-thiouridylase MnmA"/>
    <property type="match status" value="1"/>
</dbReference>
<dbReference type="GO" id="GO:0002143">
    <property type="term" value="P:tRNA wobble position uridine thiolation"/>
    <property type="evidence" value="ECO:0007669"/>
    <property type="project" value="TreeGrafter"/>
</dbReference>
<evidence type="ECO:0000256" key="9">
    <source>
        <dbReference type="ARBA" id="ARBA00022840"/>
    </source>
</evidence>
<dbReference type="NCBIfam" id="NF001138">
    <property type="entry name" value="PRK00143.1"/>
    <property type="match status" value="1"/>
</dbReference>
<dbReference type="Proteomes" id="UP001152759">
    <property type="component" value="Chromosome 1"/>
</dbReference>
<dbReference type="PANTHER" id="PTHR11933:SF5">
    <property type="entry name" value="MITOCHONDRIAL TRNA-SPECIFIC 2-THIOURIDYLASE 1"/>
    <property type="match status" value="1"/>
</dbReference>
<keyword evidence="10" id="KW-0694">RNA-binding</keyword>
<evidence type="ECO:0000256" key="1">
    <source>
        <dbReference type="ARBA" id="ARBA00003986"/>
    </source>
</evidence>
<evidence type="ECO:0000313" key="15">
    <source>
        <dbReference type="EMBL" id="CAH0754261.1"/>
    </source>
</evidence>
<protein>
    <recommendedName>
        <fullName evidence="4">tRNA-5-taurinomethyluridine 2-sulfurtransferase</fullName>
        <ecNumber evidence="4">2.8.1.14</ecNumber>
    </recommendedName>
</protein>
<evidence type="ECO:0000256" key="10">
    <source>
        <dbReference type="ARBA" id="ARBA00022884"/>
    </source>
</evidence>
<evidence type="ECO:0000259" key="13">
    <source>
        <dbReference type="Pfam" id="PF20258"/>
    </source>
</evidence>
<evidence type="ECO:0000256" key="2">
    <source>
        <dbReference type="ARBA" id="ARBA00004173"/>
    </source>
</evidence>
<evidence type="ECO:0000256" key="12">
    <source>
        <dbReference type="ARBA" id="ARBA00049564"/>
    </source>
</evidence>
<evidence type="ECO:0000256" key="4">
    <source>
        <dbReference type="ARBA" id="ARBA00011953"/>
    </source>
</evidence>
<dbReference type="Gene3D" id="2.40.30.10">
    <property type="entry name" value="Translation factors"/>
    <property type="match status" value="1"/>
</dbReference>
<keyword evidence="11" id="KW-1015">Disulfide bond</keyword>
<dbReference type="NCBIfam" id="TIGR00420">
    <property type="entry name" value="trmU"/>
    <property type="match status" value="1"/>
</dbReference>
<name>A0A9P0G2U5_BEMTA</name>
<comment type="subcellular location">
    <subcellularLocation>
        <location evidence="2">Mitochondrion</location>
    </subcellularLocation>
</comment>
<dbReference type="GO" id="GO:0000049">
    <property type="term" value="F:tRNA binding"/>
    <property type="evidence" value="ECO:0007669"/>
    <property type="project" value="UniProtKB-KW"/>
</dbReference>
<feature type="domain" description="tRNA-specific 2-thiouridylase MnmA-like C-terminal" evidence="13">
    <location>
        <begin position="255"/>
        <end position="332"/>
    </location>
</feature>
<evidence type="ECO:0000256" key="8">
    <source>
        <dbReference type="ARBA" id="ARBA00022741"/>
    </source>
</evidence>
<dbReference type="AlphaFoldDB" id="A0A9P0G2U5"/>
<comment type="function">
    <text evidence="1">Catalyzes the 2-thiolation of uridine at the wobble position (U34) of mitochondrial tRNA(Lys), tRNA(Glu) and tRNA(Gln). Required for the formation of 5-taurinomethyl-2-thiouridine (tm5s2U) of mitochondrial tRNA(Lys), tRNA(Glu), and tRNA(Gln) at the wobble position. ATP is required to activate the C2 atom of the wobble base.</text>
</comment>
<accession>A0A9P0G2U5</accession>
<dbReference type="InterPro" id="IPR014729">
    <property type="entry name" value="Rossmann-like_a/b/a_fold"/>
</dbReference>
<dbReference type="PANTHER" id="PTHR11933">
    <property type="entry name" value="TRNA 5-METHYLAMINOMETHYL-2-THIOURIDYLATE -METHYLTRANSFERASE"/>
    <property type="match status" value="1"/>
</dbReference>
<keyword evidence="9" id="KW-0067">ATP-binding</keyword>
<dbReference type="Gene3D" id="3.40.50.620">
    <property type="entry name" value="HUPs"/>
    <property type="match status" value="1"/>
</dbReference>
<keyword evidence="7" id="KW-0819">tRNA processing</keyword>
<dbReference type="CDD" id="cd01998">
    <property type="entry name" value="MnmA_TRMU-like"/>
    <property type="match status" value="1"/>
</dbReference>
<dbReference type="FunFam" id="3.40.50.620:FF:000104">
    <property type="entry name" value="Mitochondrial tRNA-specific 2-thiouridylase 1"/>
    <property type="match status" value="1"/>
</dbReference>
<dbReference type="InterPro" id="IPR046885">
    <property type="entry name" value="MnmA-like_C"/>
</dbReference>
<dbReference type="GO" id="GO:0005739">
    <property type="term" value="C:mitochondrion"/>
    <property type="evidence" value="ECO:0007669"/>
    <property type="project" value="UniProtKB-SubCell"/>
</dbReference>
<dbReference type="InterPro" id="IPR004506">
    <property type="entry name" value="MnmA-like"/>
</dbReference>
<comment type="catalytic activity">
    <reaction evidence="12">
        <text>5-taurinomethyluridine(34) in tRNA + S-sulfanyl-L-cysteinyl-[protein] + AH2 + ATP = 5-taurinomethyl-2-thiouridine(34) in tRNA + L-cysteinyl-[protein] + A + AMP + diphosphate + H(+)</text>
        <dbReference type="Rhea" id="RHEA:47040"/>
        <dbReference type="Rhea" id="RHEA-COMP:10131"/>
        <dbReference type="Rhea" id="RHEA-COMP:11726"/>
        <dbReference type="Rhea" id="RHEA-COMP:11732"/>
        <dbReference type="Rhea" id="RHEA-COMP:11733"/>
        <dbReference type="ChEBI" id="CHEBI:13193"/>
        <dbReference type="ChEBI" id="CHEBI:15378"/>
        <dbReference type="ChEBI" id="CHEBI:17499"/>
        <dbReference type="ChEBI" id="CHEBI:29950"/>
        <dbReference type="ChEBI" id="CHEBI:30616"/>
        <dbReference type="ChEBI" id="CHEBI:33019"/>
        <dbReference type="ChEBI" id="CHEBI:61963"/>
        <dbReference type="ChEBI" id="CHEBI:87171"/>
        <dbReference type="ChEBI" id="CHEBI:87172"/>
        <dbReference type="ChEBI" id="CHEBI:456215"/>
        <dbReference type="EC" id="2.8.1.14"/>
    </reaction>
</comment>
<comment type="similarity">
    <text evidence="3">Belongs to the MnmA/TRMU family.</text>
</comment>
<dbReference type="InterPro" id="IPR023382">
    <property type="entry name" value="MnmA-like_central_sf"/>
</dbReference>
<reference evidence="15" key="1">
    <citation type="submission" date="2021-12" db="EMBL/GenBank/DDBJ databases">
        <authorList>
            <person name="King R."/>
        </authorList>
    </citation>
    <scope>NUCLEOTIDE SEQUENCE</scope>
</reference>
<evidence type="ECO:0000256" key="3">
    <source>
        <dbReference type="ARBA" id="ARBA00006191"/>
    </source>
</evidence>
<feature type="domain" description="tRNA-specific 2-thiouridylase MnmA-like central" evidence="14">
    <location>
        <begin position="180"/>
        <end position="242"/>
    </location>
</feature>
<gene>
    <name evidence="15" type="ORF">BEMITA_LOCUS1494</name>
</gene>
<evidence type="ECO:0000313" key="16">
    <source>
        <dbReference type="Proteomes" id="UP001152759"/>
    </source>
</evidence>
<keyword evidence="16" id="KW-1185">Reference proteome</keyword>
<organism evidence="15 16">
    <name type="scientific">Bemisia tabaci</name>
    <name type="common">Sweetpotato whitefly</name>
    <name type="synonym">Aleurodes tabaci</name>
    <dbReference type="NCBI Taxonomy" id="7038"/>
    <lineage>
        <taxon>Eukaryota</taxon>
        <taxon>Metazoa</taxon>
        <taxon>Ecdysozoa</taxon>
        <taxon>Arthropoda</taxon>
        <taxon>Hexapoda</taxon>
        <taxon>Insecta</taxon>
        <taxon>Pterygota</taxon>
        <taxon>Neoptera</taxon>
        <taxon>Paraneoptera</taxon>
        <taxon>Hemiptera</taxon>
        <taxon>Sternorrhyncha</taxon>
        <taxon>Aleyrodoidea</taxon>
        <taxon>Aleyrodidae</taxon>
        <taxon>Aleyrodinae</taxon>
        <taxon>Bemisia</taxon>
    </lineage>
</organism>
<evidence type="ECO:0000259" key="14">
    <source>
        <dbReference type="Pfam" id="PF20259"/>
    </source>
</evidence>
<evidence type="ECO:0000256" key="5">
    <source>
        <dbReference type="ARBA" id="ARBA00022555"/>
    </source>
</evidence>
<sequence length="360" mass="40802">MRNWDDIDETGVCAADQECDDAKWVCDKLNIPFYQVNFVKDYWNDVFSELINDYESGFTPNPDILCNRDIKFNKFLFYAMNTLKVGAVATGHYARSSFGNYLEHFSPGKNAKLLRPEDSTKDQTFFLSQIPQAALQRTLFPLADLTKKEVKQIGAENGFDRILMKKESTGICFIGHRKFQSFISEYIPDKEGRFIDIETGKVVGKHTGIHHFTIGQRCKIGGLAIPYYVAKKNPETQDILVASGGGHPSLISNLMMTSKPYWIDQEPQYLKENGILNCFFRFQHIYDLDPCTIIKTSSGKLYVRLQKPEVALTPGQYAVFYLGNECLGSARIESTGPSLFTTNYEELLPEPALKEARKSG</sequence>
<dbReference type="GO" id="GO:0005524">
    <property type="term" value="F:ATP binding"/>
    <property type="evidence" value="ECO:0007669"/>
    <property type="project" value="UniProtKB-KW"/>
</dbReference>
<dbReference type="GO" id="GO:0061708">
    <property type="term" value="F:tRNA-5-taurinomethyluridine 2-sulfurtransferase"/>
    <property type="evidence" value="ECO:0007669"/>
    <property type="project" value="UniProtKB-EC"/>
</dbReference>